<dbReference type="EMBL" id="AMZH03003360">
    <property type="protein sequence ID" value="RRT72577.1"/>
    <property type="molecule type" value="Genomic_DNA"/>
</dbReference>
<proteinExistence type="predicted"/>
<dbReference type="AlphaFoldDB" id="A0A427A8M5"/>
<name>A0A427A8M5_ENSVE</name>
<gene>
    <name evidence="2" type="ORF">B296_00002778</name>
</gene>
<feature type="region of interest" description="Disordered" evidence="1">
    <location>
        <begin position="1"/>
        <end position="29"/>
    </location>
</feature>
<comment type="caution">
    <text evidence="2">The sequence shown here is derived from an EMBL/GenBank/DDBJ whole genome shotgun (WGS) entry which is preliminary data.</text>
</comment>
<evidence type="ECO:0000313" key="2">
    <source>
        <dbReference type="EMBL" id="RRT72577.1"/>
    </source>
</evidence>
<accession>A0A427A8M5</accession>
<reference evidence="2 3" key="1">
    <citation type="journal article" date="2014" name="Agronomy (Basel)">
        <title>A Draft Genome Sequence for Ensete ventricosum, the Drought-Tolerant Tree Against Hunger.</title>
        <authorList>
            <person name="Harrison J."/>
            <person name="Moore K.A."/>
            <person name="Paszkiewicz K."/>
            <person name="Jones T."/>
            <person name="Grant M."/>
            <person name="Ambacheew D."/>
            <person name="Muzemil S."/>
            <person name="Studholme D.J."/>
        </authorList>
    </citation>
    <scope>NUCLEOTIDE SEQUENCE [LARGE SCALE GENOMIC DNA]</scope>
</reference>
<dbReference type="Proteomes" id="UP000287651">
    <property type="component" value="Unassembled WGS sequence"/>
</dbReference>
<sequence length="80" mass="8708">MVTRSRANGRSCGVEACRKSPQPASPVIHRASPYKKDNIRKLSLTSKSSSHMSIPHAFTGSHLAAVKKMHRIASKANPKD</sequence>
<evidence type="ECO:0000256" key="1">
    <source>
        <dbReference type="SAM" id="MobiDB-lite"/>
    </source>
</evidence>
<organism evidence="2 3">
    <name type="scientific">Ensete ventricosum</name>
    <name type="common">Abyssinian banana</name>
    <name type="synonym">Musa ensete</name>
    <dbReference type="NCBI Taxonomy" id="4639"/>
    <lineage>
        <taxon>Eukaryota</taxon>
        <taxon>Viridiplantae</taxon>
        <taxon>Streptophyta</taxon>
        <taxon>Embryophyta</taxon>
        <taxon>Tracheophyta</taxon>
        <taxon>Spermatophyta</taxon>
        <taxon>Magnoliopsida</taxon>
        <taxon>Liliopsida</taxon>
        <taxon>Zingiberales</taxon>
        <taxon>Musaceae</taxon>
        <taxon>Ensete</taxon>
    </lineage>
</organism>
<protein>
    <submittedName>
        <fullName evidence="2">Uncharacterized protein</fullName>
    </submittedName>
</protein>
<evidence type="ECO:0000313" key="3">
    <source>
        <dbReference type="Proteomes" id="UP000287651"/>
    </source>
</evidence>